<reference evidence="2" key="1">
    <citation type="submission" date="2023-06" db="EMBL/GenBank/DDBJ databases">
        <authorList>
            <person name="Kurt Z."/>
        </authorList>
    </citation>
    <scope>NUCLEOTIDE SEQUENCE</scope>
</reference>
<comment type="caution">
    <text evidence="2">The sequence shown here is derived from an EMBL/GenBank/DDBJ whole genome shotgun (WGS) entry which is preliminary data.</text>
</comment>
<evidence type="ECO:0000313" key="3">
    <source>
        <dbReference type="EMBL" id="CAL6029576.1"/>
    </source>
</evidence>
<sequence>MSKKPINRIQPIQPKPCDDENPLIFRFPMKNNYLDLKYFQGEWETLNQDDNRQIELLQRENDKLAFEKKNIKRQIAEAVKICCQLQGNIKKVIQTTQNMK</sequence>
<organism evidence="2">
    <name type="scientific">Hexamita inflata</name>
    <dbReference type="NCBI Taxonomy" id="28002"/>
    <lineage>
        <taxon>Eukaryota</taxon>
        <taxon>Metamonada</taxon>
        <taxon>Diplomonadida</taxon>
        <taxon>Hexamitidae</taxon>
        <taxon>Hexamitinae</taxon>
        <taxon>Hexamita</taxon>
    </lineage>
</organism>
<evidence type="ECO:0000256" key="1">
    <source>
        <dbReference type="SAM" id="Coils"/>
    </source>
</evidence>
<evidence type="ECO:0000313" key="2">
    <source>
        <dbReference type="EMBL" id="CAI9937686.1"/>
    </source>
</evidence>
<evidence type="ECO:0000313" key="4">
    <source>
        <dbReference type="Proteomes" id="UP001642409"/>
    </source>
</evidence>
<keyword evidence="4" id="KW-1185">Reference proteome</keyword>
<name>A0AA86PGB5_9EUKA</name>
<dbReference type="AlphaFoldDB" id="A0AA86PGB5"/>
<dbReference type="EMBL" id="CAXDID020000110">
    <property type="protein sequence ID" value="CAL6029576.1"/>
    <property type="molecule type" value="Genomic_DNA"/>
</dbReference>
<dbReference type="EMBL" id="CATOUU010000647">
    <property type="protein sequence ID" value="CAI9937686.1"/>
    <property type="molecule type" value="Genomic_DNA"/>
</dbReference>
<gene>
    <name evidence="2" type="ORF">HINF_LOCUS25331</name>
    <name evidence="3" type="ORF">HINF_LOCUS32453</name>
</gene>
<dbReference type="Proteomes" id="UP001642409">
    <property type="component" value="Unassembled WGS sequence"/>
</dbReference>
<proteinExistence type="predicted"/>
<reference evidence="3 4" key="2">
    <citation type="submission" date="2024-07" db="EMBL/GenBank/DDBJ databases">
        <authorList>
            <person name="Akdeniz Z."/>
        </authorList>
    </citation>
    <scope>NUCLEOTIDE SEQUENCE [LARGE SCALE GENOMIC DNA]</scope>
</reference>
<keyword evidence="1" id="KW-0175">Coiled coil</keyword>
<feature type="coiled-coil region" evidence="1">
    <location>
        <begin position="47"/>
        <end position="77"/>
    </location>
</feature>
<protein>
    <submittedName>
        <fullName evidence="2">Uncharacterized protein</fullName>
    </submittedName>
</protein>
<accession>A0AA86PGB5</accession>